<dbReference type="eggNOG" id="ENOG502QW4Y">
    <property type="taxonomic scope" value="Eukaryota"/>
</dbReference>
<feature type="transmembrane region" description="Helical" evidence="6">
    <location>
        <begin position="91"/>
        <end position="107"/>
    </location>
</feature>
<reference evidence="8" key="1">
    <citation type="journal article" date="2012" name="Nat. Biotechnol.">
        <title>Reference genome sequence of the model plant Setaria.</title>
        <authorList>
            <person name="Bennetzen J.L."/>
            <person name="Schmutz J."/>
            <person name="Wang H."/>
            <person name="Percifield R."/>
            <person name="Hawkins J."/>
            <person name="Pontaroli A.C."/>
            <person name="Estep M."/>
            <person name="Feng L."/>
            <person name="Vaughn J.N."/>
            <person name="Grimwood J."/>
            <person name="Jenkins J."/>
            <person name="Barry K."/>
            <person name="Lindquist E."/>
            <person name="Hellsten U."/>
            <person name="Deshpande S."/>
            <person name="Wang X."/>
            <person name="Wu X."/>
            <person name="Mitros T."/>
            <person name="Triplett J."/>
            <person name="Yang X."/>
            <person name="Ye C.Y."/>
            <person name="Mauro-Herrera M."/>
            <person name="Wang L."/>
            <person name="Li P."/>
            <person name="Sharma M."/>
            <person name="Sharma R."/>
            <person name="Ronald P.C."/>
            <person name="Panaud O."/>
            <person name="Kellogg E.A."/>
            <person name="Brutnell T.P."/>
            <person name="Doust A.N."/>
            <person name="Tuskan G.A."/>
            <person name="Rokhsar D."/>
            <person name="Devos K.M."/>
        </authorList>
    </citation>
    <scope>NUCLEOTIDE SEQUENCE [LARGE SCALE GENOMIC DNA]</scope>
    <source>
        <strain evidence="8">cv. Yugu1</strain>
    </source>
</reference>
<dbReference type="InParanoid" id="K3XR27"/>
<dbReference type="STRING" id="4555.K3XR27"/>
<dbReference type="OMA" id="RCHGEDS"/>
<feature type="transmembrane region" description="Helical" evidence="6">
    <location>
        <begin position="119"/>
        <end position="137"/>
    </location>
</feature>
<evidence type="ECO:0000256" key="3">
    <source>
        <dbReference type="ARBA" id="ARBA00022692"/>
    </source>
</evidence>
<dbReference type="GO" id="GO:0016020">
    <property type="term" value="C:membrane"/>
    <property type="evidence" value="ECO:0007669"/>
    <property type="project" value="UniProtKB-SubCell"/>
</dbReference>
<feature type="transmembrane region" description="Helical" evidence="6">
    <location>
        <begin position="182"/>
        <end position="203"/>
    </location>
</feature>
<proteinExistence type="inferred from homology"/>
<dbReference type="Proteomes" id="UP000004995">
    <property type="component" value="Unassembled WGS sequence"/>
</dbReference>
<keyword evidence="3 6" id="KW-0812">Transmembrane</keyword>
<keyword evidence="5 6" id="KW-0472">Membrane</keyword>
<dbReference type="EMBL" id="AGNK02002824">
    <property type="status" value="NOT_ANNOTATED_CDS"/>
    <property type="molecule type" value="Genomic_DNA"/>
</dbReference>
<reference evidence="7" key="2">
    <citation type="submission" date="2018-08" db="UniProtKB">
        <authorList>
            <consortium name="EnsemblPlants"/>
        </authorList>
    </citation>
    <scope>IDENTIFICATION</scope>
    <source>
        <strain evidence="7">Yugu1</strain>
    </source>
</reference>
<name>K3XR27_SETIT</name>
<evidence type="ECO:0000256" key="2">
    <source>
        <dbReference type="ARBA" id="ARBA00006948"/>
    </source>
</evidence>
<evidence type="ECO:0000256" key="4">
    <source>
        <dbReference type="ARBA" id="ARBA00022989"/>
    </source>
</evidence>
<dbReference type="KEGG" id="sita:101759769"/>
<dbReference type="AlphaFoldDB" id="K3XR27"/>
<dbReference type="PANTHER" id="PTHR46285">
    <property type="entry name" value="PROTEINASE INHIBITOR I4, SERPIN (DUF716)-RELATED"/>
    <property type="match status" value="1"/>
</dbReference>
<comment type="subcellular location">
    <subcellularLocation>
        <location evidence="1">Membrane</location>
        <topology evidence="1">Multi-pass membrane protein</topology>
    </subcellularLocation>
</comment>
<gene>
    <name evidence="7" type="primary">LOC101759769</name>
</gene>
<keyword evidence="8" id="KW-1185">Reference proteome</keyword>
<dbReference type="EnsemblPlants" id="KQL04126">
    <property type="protein sequence ID" value="KQL04126"/>
    <property type="gene ID" value="SETIT_004366mg"/>
</dbReference>
<dbReference type="PANTHER" id="PTHR46285:SF6">
    <property type="entry name" value="PLANT VIRAL-RESPONSE FAMILY PROTEIN"/>
    <property type="match status" value="1"/>
</dbReference>
<keyword evidence="4 6" id="KW-1133">Transmembrane helix</keyword>
<evidence type="ECO:0000313" key="8">
    <source>
        <dbReference type="Proteomes" id="UP000004995"/>
    </source>
</evidence>
<dbReference type="HOGENOM" id="CLU_063151_1_0_1"/>
<feature type="transmembrane region" description="Helical" evidence="6">
    <location>
        <begin position="149"/>
        <end position="170"/>
    </location>
</feature>
<accession>K3XR27</accession>
<feature type="transmembrane region" description="Helical" evidence="6">
    <location>
        <begin position="234"/>
        <end position="253"/>
    </location>
</feature>
<dbReference type="GeneID" id="101759769"/>
<dbReference type="RefSeq" id="XP_004971604.1">
    <property type="nucleotide sequence ID" value="XM_004971547.1"/>
</dbReference>
<comment type="similarity">
    <text evidence="2">Belongs to the TMEM45 family.</text>
</comment>
<sequence>MGQSIGHVVPGIIISGLGLWQLFNHIRLFSLDPGTYVAPAWFPAPRVRYLELLVMLAGGAYGFVSQMFGYSMPFNADGSIPEARLPNHEHAVIYAALVLYAGAAAYLDRSRWLRGRRTLCTLLLALLYAQELFMFHVHSSDHAGVEGQLHWFLQAVVAACLATALLGAGFPQSFAVSLVRSAALMFQGVWFMDIGVMWLPGLIANGCSLEDGGRSIRCHSEESEHHAKAVINLQFGWCLTLMALFVVVLYLYVCRRYPPEATYGRLPEAGDPEDLKAGHCMRGFTSLEIEV</sequence>
<protein>
    <submittedName>
        <fullName evidence="7">Uncharacterized protein</fullName>
    </submittedName>
</protein>
<evidence type="ECO:0000256" key="5">
    <source>
        <dbReference type="ARBA" id="ARBA00023136"/>
    </source>
</evidence>
<organism evidence="7 8">
    <name type="scientific">Setaria italica</name>
    <name type="common">Foxtail millet</name>
    <name type="synonym">Panicum italicum</name>
    <dbReference type="NCBI Taxonomy" id="4555"/>
    <lineage>
        <taxon>Eukaryota</taxon>
        <taxon>Viridiplantae</taxon>
        <taxon>Streptophyta</taxon>
        <taxon>Embryophyta</taxon>
        <taxon>Tracheophyta</taxon>
        <taxon>Spermatophyta</taxon>
        <taxon>Magnoliopsida</taxon>
        <taxon>Liliopsida</taxon>
        <taxon>Poales</taxon>
        <taxon>Poaceae</taxon>
        <taxon>PACMAD clade</taxon>
        <taxon>Panicoideae</taxon>
        <taxon>Panicodae</taxon>
        <taxon>Paniceae</taxon>
        <taxon>Cenchrinae</taxon>
        <taxon>Setaria</taxon>
    </lineage>
</organism>
<dbReference type="Gramene" id="KQL04126">
    <property type="protein sequence ID" value="KQL04126"/>
    <property type="gene ID" value="SETIT_004366mg"/>
</dbReference>
<feature type="transmembrane region" description="Helical" evidence="6">
    <location>
        <begin position="52"/>
        <end position="71"/>
    </location>
</feature>
<dbReference type="Pfam" id="PF04819">
    <property type="entry name" value="DUF716"/>
    <property type="match status" value="1"/>
</dbReference>
<evidence type="ECO:0000256" key="6">
    <source>
        <dbReference type="SAM" id="Phobius"/>
    </source>
</evidence>
<evidence type="ECO:0000256" key="1">
    <source>
        <dbReference type="ARBA" id="ARBA00004141"/>
    </source>
</evidence>
<dbReference type="InterPro" id="IPR006904">
    <property type="entry name" value="DUF716"/>
</dbReference>
<evidence type="ECO:0000313" key="7">
    <source>
        <dbReference type="EnsemblPlants" id="KQL04126"/>
    </source>
</evidence>